<dbReference type="InParanoid" id="I3TF07"/>
<evidence type="ECO:0000256" key="1">
    <source>
        <dbReference type="SAM" id="Phobius"/>
    </source>
</evidence>
<dbReference type="EMBL" id="CP003531">
    <property type="protein sequence ID" value="AFK51345.1"/>
    <property type="molecule type" value="Genomic_DNA"/>
</dbReference>
<keyword evidence="3" id="KW-1185">Reference proteome</keyword>
<evidence type="ECO:0000313" key="3">
    <source>
        <dbReference type="Proteomes" id="UP000005270"/>
    </source>
</evidence>
<dbReference type="STRING" id="1184251.TCELL_0921"/>
<keyword evidence="1" id="KW-0472">Membrane</keyword>
<feature type="transmembrane region" description="Helical" evidence="1">
    <location>
        <begin position="1155"/>
        <end position="1175"/>
    </location>
</feature>
<name>I3TF07_THEC1</name>
<evidence type="ECO:0000313" key="2">
    <source>
        <dbReference type="EMBL" id="AFK51345.1"/>
    </source>
</evidence>
<dbReference type="Proteomes" id="UP000005270">
    <property type="component" value="Chromosome"/>
</dbReference>
<keyword evidence="1" id="KW-1133">Transmembrane helix</keyword>
<keyword evidence="1" id="KW-0812">Transmembrane</keyword>
<dbReference type="eggNOG" id="arCOG02091">
    <property type="taxonomic scope" value="Archaea"/>
</dbReference>
<organism evidence="2 3">
    <name type="scientific">Thermogladius calderae (strain DSM 22663 / VKM B-2946 / 1633)</name>
    <dbReference type="NCBI Taxonomy" id="1184251"/>
    <lineage>
        <taxon>Archaea</taxon>
        <taxon>Thermoproteota</taxon>
        <taxon>Thermoprotei</taxon>
        <taxon>Desulfurococcales</taxon>
        <taxon>Desulfurococcaceae</taxon>
        <taxon>Thermogladius</taxon>
    </lineage>
</organism>
<gene>
    <name evidence="2" type="ordered locus">TCELL_0921</name>
</gene>
<dbReference type="KEGG" id="thg:TCELL_0921"/>
<dbReference type="HOGENOM" id="CLU_003872_0_0_2"/>
<reference evidence="2 3" key="1">
    <citation type="journal article" date="2012" name="J. Bacteriol.">
        <title>Complete genome sequence of the hyperthermophilic cellulolytic Crenarchaeon 'Thermogladius cellulolyticus' 1633.</title>
        <authorList>
            <person name="Mardanov A.V."/>
            <person name="Kochetkova T.V."/>
            <person name="Beletsky A.V."/>
            <person name="Bonch-Osmolovskaya E.A."/>
            <person name="Ravin N.V."/>
            <person name="Skryabin K.G."/>
        </authorList>
    </citation>
    <scope>NUCLEOTIDE SEQUENCE [LARGE SCALE GENOMIC DNA]</scope>
    <source>
        <strain evidence="3">DSM 22663 / VKM B-2946 / 1633</strain>
    </source>
</reference>
<accession>I3TF07</accession>
<sequence>MYSEHWDRVRPVRAAIAILGLVLALLAPLPNASSPAGDWTLQSVTFVSRTGGDVYPGSAGALLTVSILYSSNQSAYNPVACINLPPGFTLRSPGCVAPSNYTLGYAVSSGYLLDYRYVVDVSKYVSPGVYVFQLNVSYFKEGVLTYQVLYGNLTVSPLPPLDVRVRDVYWTPAGYPGAYPTSLVIEVENNGNTTITRLDAEVGLPDFIKAESNRTSISTLPPNGVGTLVYNGLAISPYAAPGVYKGLLLLNATLMTSDGVEYNASAQLSFEFDVDRAPNLTLQVVDYRFTGDVVLPGMNNTGVSVTIRSFTTYTIKNIVVYAMVENGYFSNLSSVEVVVVDGPVNYGDVFTLVLRGVNLFENVTFVRLTLVLDAVVVYSGSSFPATATINLLLPVVSPPIGLYVEGVHWARGAAYPNSAGNTLVFELYNSMSAYIRDSTIELHLPEAFYPATLVVHGINIQPLATTRVEFADILVKPGARPGYYPLKLYVRGFLTNNDGSTKLVEIALSTGVVVSPPDRLASSVGEPVVSSYFWGYNTPQYVYPGNAMAPLTIIVYNPGPVPLGTLIASLTPLVSDLRVLNNNVTNQVPVQPGTTASLVFYLDLSKASPGLKRFNLTLMYAAAGVGTYELFTTSRELEVLLPGWEPGAGVSLVSANWLNGYPAYPNSTGAVYTVTLANSLPYQVSGVWLKLVVPEGLRSHDNYSLTYYVQGPVPPFQVFTASFTLDIGDVTPGVYSGTLEVSYATTAGGLAQVSRQFFKVPLTISDPSKAISVVSYGWLTGQPYPGERGAVYYARILNAEFPAMNGVLVEADLPSGLVDAFTLTQKATGFTGSLPQLIAQYAQIAQRGISLAELISRLTSAQTGGVAKGAFVDVLFVLDIASEPLENATLVARASFTDHWGERYELNIALPLVVSPRPPLLGVYTDRVAVEFANSTGLARLYLSNAYDYPVYDVYVLLIPQSMTAVPLDNVRYIEVLPPKSNATLAFRLVYNPVSVSVAPGVTASSPTAVFLVTVIYKDASGFVETLNETVAFTVKPFVDLVLTPDTNAKVVGGTLVVNGMIINTGVSRARSVTVYCVYGNTSSYEFLGDLDAASQTGFRVEMSVGQITLDKITLRVTFKDEYNNVYEKDFTVPLTVTNATLTTPAPASEQGVQLYYALTVGAVALFLAGFFYLFHRKFFARRSAQ</sequence>
<protein>
    <submittedName>
        <fullName evidence="2">Uncharacterized protein</fullName>
    </submittedName>
</protein>
<proteinExistence type="predicted"/>
<dbReference type="AlphaFoldDB" id="I3TF07"/>